<feature type="compositionally biased region" description="Basic and acidic residues" evidence="1">
    <location>
        <begin position="104"/>
        <end position="119"/>
    </location>
</feature>
<dbReference type="AlphaFoldDB" id="A0A1I4YUB1"/>
<feature type="compositionally biased region" description="Basic and acidic residues" evidence="1">
    <location>
        <begin position="190"/>
        <end position="199"/>
    </location>
</feature>
<feature type="region of interest" description="Disordered" evidence="1">
    <location>
        <begin position="67"/>
        <end position="199"/>
    </location>
</feature>
<sequence length="382" mass="40646">MSLLNDALRAAEQRQQKPEAPAAYTGQGYAVPARKSRLVPVLLGLVVVLASVAGYALLAGNQGVAETAQAETPDSTPPVAEQPENNSTESPVNQAPQDPGAEIAPEKPVTKTLQAKDPEPVTVKAPEEAPETAPRNAPEPAPGSEPKTGQEPAPAPEKQVAQSTRSEPENPPVSQEQPSEPETEPAQVKQVRETPESIDRRVSRELASLLRQGRFREAGEQLRALLAEQQAPVSRATLARALLVEDQPEIALAWLPVPQVMAVPELRLLRARALLATGELDGAVNVLRSQVPPLEGNIEYRVTLATLLQQAGESGAAAEQWTALLTTDDSRAAWWVGLGVALESQGKSASAKRAYTQAAALPGLSKSLAEYVRERLKQLQAG</sequence>
<name>A0A1I4YUB1_9GAMM</name>
<feature type="compositionally biased region" description="Low complexity" evidence="1">
    <location>
        <begin position="172"/>
        <end position="187"/>
    </location>
</feature>
<feature type="transmembrane region" description="Helical" evidence="2">
    <location>
        <begin position="38"/>
        <end position="58"/>
    </location>
</feature>
<gene>
    <name evidence="3" type="ORF">SAMN04487961_3031</name>
</gene>
<evidence type="ECO:0000256" key="1">
    <source>
        <dbReference type="SAM" id="MobiDB-lite"/>
    </source>
</evidence>
<accession>A0A1I4YUB1</accession>
<dbReference type="EMBL" id="FOUR01000008">
    <property type="protein sequence ID" value="SFN41628.1"/>
    <property type="molecule type" value="Genomic_DNA"/>
</dbReference>
<proteinExistence type="predicted"/>
<keyword evidence="4" id="KW-1185">Reference proteome</keyword>
<protein>
    <submittedName>
        <fullName evidence="3">MSHA biogenesis protein MshN</fullName>
    </submittedName>
</protein>
<dbReference type="Gene3D" id="1.25.40.10">
    <property type="entry name" value="Tetratricopeptide repeat domain"/>
    <property type="match status" value="1"/>
</dbReference>
<evidence type="ECO:0000313" key="4">
    <source>
        <dbReference type="Proteomes" id="UP000199339"/>
    </source>
</evidence>
<evidence type="ECO:0000256" key="2">
    <source>
        <dbReference type="SAM" id="Phobius"/>
    </source>
</evidence>
<dbReference type="InterPro" id="IPR011990">
    <property type="entry name" value="TPR-like_helical_dom_sf"/>
</dbReference>
<feature type="compositionally biased region" description="Polar residues" evidence="1">
    <location>
        <begin position="83"/>
        <end position="96"/>
    </location>
</feature>
<keyword evidence="2" id="KW-0812">Transmembrane</keyword>
<dbReference type="OrthoDB" id="5406098at2"/>
<organism evidence="3 4">
    <name type="scientific">Marinobacter pelagius</name>
    <dbReference type="NCBI Taxonomy" id="379482"/>
    <lineage>
        <taxon>Bacteria</taxon>
        <taxon>Pseudomonadati</taxon>
        <taxon>Pseudomonadota</taxon>
        <taxon>Gammaproteobacteria</taxon>
        <taxon>Pseudomonadales</taxon>
        <taxon>Marinobacteraceae</taxon>
        <taxon>Marinobacter</taxon>
    </lineage>
</organism>
<reference evidence="4" key="1">
    <citation type="submission" date="2016-10" db="EMBL/GenBank/DDBJ databases">
        <authorList>
            <person name="Varghese N."/>
            <person name="Submissions S."/>
        </authorList>
    </citation>
    <scope>NUCLEOTIDE SEQUENCE [LARGE SCALE GENOMIC DNA]</scope>
    <source>
        <strain evidence="4">CGMCC 1.6775</strain>
    </source>
</reference>
<dbReference type="RefSeq" id="WP_092005490.1">
    <property type="nucleotide sequence ID" value="NZ_FOUR01000008.1"/>
</dbReference>
<feature type="region of interest" description="Disordered" evidence="1">
    <location>
        <begin position="1"/>
        <end position="23"/>
    </location>
</feature>
<dbReference type="Proteomes" id="UP000199339">
    <property type="component" value="Unassembled WGS sequence"/>
</dbReference>
<dbReference type="Pfam" id="PF13432">
    <property type="entry name" value="TPR_16"/>
    <property type="match status" value="1"/>
</dbReference>
<evidence type="ECO:0000313" key="3">
    <source>
        <dbReference type="EMBL" id="SFN41628.1"/>
    </source>
</evidence>
<dbReference type="SUPFAM" id="SSF48452">
    <property type="entry name" value="TPR-like"/>
    <property type="match status" value="1"/>
</dbReference>
<keyword evidence="2" id="KW-1133">Transmembrane helix</keyword>
<keyword evidence="2" id="KW-0472">Membrane</keyword>